<reference evidence="1 2" key="1">
    <citation type="submission" date="2014-08" db="EMBL/GenBank/DDBJ databases">
        <title>Chaperone-usher fimbriae in a diverse selection of Gallibacterium genomes.</title>
        <authorList>
            <person name="Kudirkiene E."/>
            <person name="Bager R.J."/>
            <person name="Johnson T.J."/>
            <person name="Bojesen A.M."/>
        </authorList>
    </citation>
    <scope>NUCLEOTIDE SEQUENCE [LARGE SCALE GENOMIC DNA]</scope>
    <source>
        <strain evidence="1 2">20558/3kl.</strain>
    </source>
</reference>
<evidence type="ECO:0000313" key="2">
    <source>
        <dbReference type="Proteomes" id="UP000030526"/>
    </source>
</evidence>
<dbReference type="Proteomes" id="UP000030526">
    <property type="component" value="Unassembled WGS sequence"/>
</dbReference>
<comment type="caution">
    <text evidence="1">The sequence shown here is derived from an EMBL/GenBank/DDBJ whole genome shotgun (WGS) entry which is preliminary data.</text>
</comment>
<dbReference type="RefSeq" id="WP_039084044.1">
    <property type="nucleotide sequence ID" value="NZ_JPXS01000027.1"/>
</dbReference>
<accession>A0A0A2XIC6</accession>
<sequence length="171" mass="18990">MSAVINQVDNANVYINGNSLIGKAKTIKLPEFEVEFIEHDNLGLVGVIKLPSKVNALEGEVTWDGFYPEVAAVAGNPFKTAQLMVRADVRVFNAAGMAEEVPLVLTLNAMFSKVNLGEYKKEPTEYPMTFQVHSVKQMINGKEVLFYDAFSNQYRVAGQDILQKYRANIGQ</sequence>
<protein>
    <submittedName>
        <fullName evidence="1">Tail protein</fullName>
    </submittedName>
</protein>
<proteinExistence type="predicted"/>
<dbReference type="EMBL" id="JPXS01000027">
    <property type="protein sequence ID" value="KGQ31928.1"/>
    <property type="molecule type" value="Genomic_DNA"/>
</dbReference>
<organism evidence="1 2">
    <name type="scientific">Gallibacterium anatis</name>
    <dbReference type="NCBI Taxonomy" id="750"/>
    <lineage>
        <taxon>Bacteria</taxon>
        <taxon>Pseudomonadati</taxon>
        <taxon>Pseudomonadota</taxon>
        <taxon>Gammaproteobacteria</taxon>
        <taxon>Pasteurellales</taxon>
        <taxon>Pasteurellaceae</taxon>
        <taxon>Gallibacterium</taxon>
    </lineage>
</organism>
<dbReference type="AlphaFoldDB" id="A0A0A2XIC6"/>
<dbReference type="Pfam" id="PF04985">
    <property type="entry name" value="Phage_tube"/>
    <property type="match status" value="1"/>
</dbReference>
<dbReference type="InterPro" id="IPR006498">
    <property type="entry name" value="Tail_tube"/>
</dbReference>
<evidence type="ECO:0000313" key="1">
    <source>
        <dbReference type="EMBL" id="KGQ31928.1"/>
    </source>
</evidence>
<gene>
    <name evidence="1" type="ORF">JP32_06070</name>
</gene>
<name>A0A0A2XIC6_9PAST</name>